<dbReference type="PANTHER" id="PTHR11592">
    <property type="entry name" value="GLUTATHIONE PEROXIDASE"/>
    <property type="match status" value="1"/>
</dbReference>
<dbReference type="GO" id="GO:0034599">
    <property type="term" value="P:cellular response to oxidative stress"/>
    <property type="evidence" value="ECO:0007669"/>
    <property type="project" value="TreeGrafter"/>
</dbReference>
<gene>
    <name evidence="8" type="ORF">CBF29_04750</name>
</gene>
<organism evidence="8 9">
    <name type="scientific">Vagococcus elongatus</name>
    <dbReference type="NCBI Taxonomy" id="180344"/>
    <lineage>
        <taxon>Bacteria</taxon>
        <taxon>Bacillati</taxon>
        <taxon>Bacillota</taxon>
        <taxon>Bacilli</taxon>
        <taxon>Lactobacillales</taxon>
        <taxon>Enterococcaceae</taxon>
        <taxon>Vagococcus</taxon>
    </lineage>
</organism>
<dbReference type="Proteomes" id="UP000287605">
    <property type="component" value="Unassembled WGS sequence"/>
</dbReference>
<dbReference type="GO" id="GO:0004602">
    <property type="term" value="F:glutathione peroxidase activity"/>
    <property type="evidence" value="ECO:0007669"/>
    <property type="project" value="UniProtKB-EC"/>
</dbReference>
<sequence>MSIYDFEVRLDDGRVYALSEYQDKVMLIVNTATKCGLAPQFKELESLYEKYQEDGLVILGFPSDQFKQELKTGSEAAEACRLKYGVSFPMHELIKVNGAETLPLFKYLKEQAPSKLGKTIKWNFTKFLVARQEQEIKRYSPQTTPSEIEKDIVEWLDKK</sequence>
<dbReference type="PROSITE" id="PS51355">
    <property type="entry name" value="GLUTATHIONE_PEROXID_3"/>
    <property type="match status" value="1"/>
</dbReference>
<evidence type="ECO:0000256" key="5">
    <source>
        <dbReference type="ARBA" id="ARBA00069346"/>
    </source>
</evidence>
<evidence type="ECO:0000256" key="6">
    <source>
        <dbReference type="PIRSR" id="PIRSR000303-1"/>
    </source>
</evidence>
<evidence type="ECO:0000256" key="4">
    <source>
        <dbReference type="ARBA" id="ARBA00023002"/>
    </source>
</evidence>
<comment type="similarity">
    <text evidence="2 7">Belongs to the glutathione peroxidase family.</text>
</comment>
<dbReference type="FunFam" id="3.40.30.10:FF:000010">
    <property type="entry name" value="Glutathione peroxidase"/>
    <property type="match status" value="1"/>
</dbReference>
<dbReference type="Gene3D" id="3.40.30.10">
    <property type="entry name" value="Glutaredoxin"/>
    <property type="match status" value="1"/>
</dbReference>
<dbReference type="InterPro" id="IPR036249">
    <property type="entry name" value="Thioredoxin-like_sf"/>
</dbReference>
<evidence type="ECO:0000256" key="3">
    <source>
        <dbReference type="ARBA" id="ARBA00022559"/>
    </source>
</evidence>
<proteinExistence type="inferred from homology"/>
<comment type="catalytic activity">
    <reaction evidence="1">
        <text>2 glutathione + H2O2 = glutathione disulfide + 2 H2O</text>
        <dbReference type="Rhea" id="RHEA:16833"/>
        <dbReference type="ChEBI" id="CHEBI:15377"/>
        <dbReference type="ChEBI" id="CHEBI:16240"/>
        <dbReference type="ChEBI" id="CHEBI:57925"/>
        <dbReference type="ChEBI" id="CHEBI:58297"/>
        <dbReference type="EC" id="1.11.1.9"/>
    </reaction>
</comment>
<feature type="active site" evidence="6">
    <location>
        <position position="35"/>
    </location>
</feature>
<dbReference type="RefSeq" id="WP_126807913.1">
    <property type="nucleotide sequence ID" value="NZ_NGKA01000005.1"/>
</dbReference>
<dbReference type="EMBL" id="NGKA01000005">
    <property type="protein sequence ID" value="RSU13565.1"/>
    <property type="molecule type" value="Genomic_DNA"/>
</dbReference>
<keyword evidence="4 7" id="KW-0560">Oxidoreductase</keyword>
<dbReference type="CDD" id="cd00340">
    <property type="entry name" value="GSH_Peroxidase"/>
    <property type="match status" value="1"/>
</dbReference>
<evidence type="ECO:0000256" key="2">
    <source>
        <dbReference type="ARBA" id="ARBA00006926"/>
    </source>
</evidence>
<dbReference type="InterPro" id="IPR000889">
    <property type="entry name" value="Glutathione_peroxidase"/>
</dbReference>
<dbReference type="OrthoDB" id="9789406at2"/>
<dbReference type="PROSITE" id="PS00460">
    <property type="entry name" value="GLUTATHIONE_PEROXID_1"/>
    <property type="match status" value="1"/>
</dbReference>
<evidence type="ECO:0000256" key="7">
    <source>
        <dbReference type="RuleBase" id="RU000499"/>
    </source>
</evidence>
<dbReference type="PANTHER" id="PTHR11592:SF78">
    <property type="entry name" value="GLUTATHIONE PEROXIDASE"/>
    <property type="match status" value="1"/>
</dbReference>
<accession>A0A430AZS1</accession>
<protein>
    <recommendedName>
        <fullName evidence="5 7">Glutathione peroxidase</fullName>
    </recommendedName>
</protein>
<dbReference type="SUPFAM" id="SSF52833">
    <property type="entry name" value="Thioredoxin-like"/>
    <property type="match status" value="1"/>
</dbReference>
<evidence type="ECO:0000313" key="8">
    <source>
        <dbReference type="EMBL" id="RSU13565.1"/>
    </source>
</evidence>
<name>A0A430AZS1_9ENTE</name>
<dbReference type="AlphaFoldDB" id="A0A430AZS1"/>
<reference evidence="8 9" key="1">
    <citation type="submission" date="2017-05" db="EMBL/GenBank/DDBJ databases">
        <title>Vagococcus spp. assemblies.</title>
        <authorList>
            <person name="Gulvik C.A."/>
        </authorList>
    </citation>
    <scope>NUCLEOTIDE SEQUENCE [LARGE SCALE GENOMIC DNA]</scope>
    <source>
        <strain evidence="8 9">CCUG 51432</strain>
    </source>
</reference>
<dbReference type="PRINTS" id="PR01011">
    <property type="entry name" value="GLUTPROXDASE"/>
</dbReference>
<dbReference type="PIRSF" id="PIRSF000303">
    <property type="entry name" value="Glutathion_perox"/>
    <property type="match status" value="1"/>
</dbReference>
<evidence type="ECO:0000256" key="1">
    <source>
        <dbReference type="ARBA" id="ARBA00000217"/>
    </source>
</evidence>
<dbReference type="Pfam" id="PF00255">
    <property type="entry name" value="GSHPx"/>
    <property type="match status" value="1"/>
</dbReference>
<comment type="caution">
    <text evidence="8">The sequence shown here is derived from an EMBL/GenBank/DDBJ whole genome shotgun (WGS) entry which is preliminary data.</text>
</comment>
<keyword evidence="3 7" id="KW-0575">Peroxidase</keyword>
<evidence type="ECO:0000313" key="9">
    <source>
        <dbReference type="Proteomes" id="UP000287605"/>
    </source>
</evidence>
<keyword evidence="9" id="KW-1185">Reference proteome</keyword>
<dbReference type="InterPro" id="IPR029759">
    <property type="entry name" value="GPX_AS"/>
</dbReference>